<feature type="compositionally biased region" description="Low complexity" evidence="1">
    <location>
        <begin position="50"/>
        <end position="64"/>
    </location>
</feature>
<dbReference type="AlphaFoldDB" id="R4YWJ7"/>
<dbReference type="STRING" id="1229780.BN381_130147"/>
<evidence type="ECO:0000256" key="1">
    <source>
        <dbReference type="SAM" id="MobiDB-lite"/>
    </source>
</evidence>
<gene>
    <name evidence="2" type="ORF">BN381_130147</name>
</gene>
<keyword evidence="3" id="KW-1185">Reference proteome</keyword>
<accession>R4YWJ7</accession>
<evidence type="ECO:0000313" key="2">
    <source>
        <dbReference type="EMBL" id="CCM62589.1"/>
    </source>
</evidence>
<sequence>MLPPPPASAGQVLTTCPVLPPEGVDSGSDLREGPVDEQNRWCFTFDPRVGSGSDCGSLSGSSGSRHATGSRRPP</sequence>
<feature type="region of interest" description="Disordered" evidence="1">
    <location>
        <begin position="49"/>
        <end position="74"/>
    </location>
</feature>
<organism evidence="2 3">
    <name type="scientific">Candidatus Neomicrothrix parvicella RN1</name>
    <dbReference type="NCBI Taxonomy" id="1229780"/>
    <lineage>
        <taxon>Bacteria</taxon>
        <taxon>Bacillati</taxon>
        <taxon>Actinomycetota</taxon>
        <taxon>Acidimicrobiia</taxon>
        <taxon>Acidimicrobiales</taxon>
        <taxon>Microthrixaceae</taxon>
        <taxon>Candidatus Neomicrothrix</taxon>
    </lineage>
</organism>
<comment type="caution">
    <text evidence="2">The sequence shown here is derived from an EMBL/GenBank/DDBJ whole genome shotgun (WGS) entry which is preliminary data.</text>
</comment>
<name>R4YWJ7_9ACTN</name>
<dbReference type="EMBL" id="CANL01000005">
    <property type="protein sequence ID" value="CCM62589.1"/>
    <property type="molecule type" value="Genomic_DNA"/>
</dbReference>
<dbReference type="HOGENOM" id="CLU_2680855_0_0_11"/>
<protein>
    <submittedName>
        <fullName evidence="2">Uncharacterized protein</fullName>
    </submittedName>
</protein>
<proteinExistence type="predicted"/>
<dbReference type="Proteomes" id="UP000018291">
    <property type="component" value="Unassembled WGS sequence"/>
</dbReference>
<evidence type="ECO:0000313" key="3">
    <source>
        <dbReference type="Proteomes" id="UP000018291"/>
    </source>
</evidence>
<reference evidence="2 3" key="1">
    <citation type="journal article" date="2013" name="ISME J.">
        <title>Metabolic model for the filamentous 'Candidatus Microthrix parvicella' based on genomic and metagenomic analyses.</title>
        <authorList>
            <person name="Jon McIlroy S."/>
            <person name="Kristiansen R."/>
            <person name="Albertsen M."/>
            <person name="Michael Karst S."/>
            <person name="Rossetti S."/>
            <person name="Lund Nielsen J."/>
            <person name="Tandoi V."/>
            <person name="James Seviour R."/>
            <person name="Nielsen P.H."/>
        </authorList>
    </citation>
    <scope>NUCLEOTIDE SEQUENCE [LARGE SCALE GENOMIC DNA]</scope>
    <source>
        <strain evidence="2 3">RN1</strain>
    </source>
</reference>